<dbReference type="PANTHER" id="PTHR43414:SF6">
    <property type="entry name" value="MULTIDRUG RESISTANCE PROTEIN MDTG"/>
    <property type="match status" value="1"/>
</dbReference>
<dbReference type="PATRIC" id="fig|45065.4.peg.2467"/>
<keyword evidence="2" id="KW-0813">Transport</keyword>
<keyword evidence="5" id="KW-1133">Transmembrane helix</keyword>
<protein>
    <submittedName>
        <fullName evidence="7">Multidrug resistance efflux pump</fullName>
    </submittedName>
</protein>
<dbReference type="EMBL" id="LNYC01000080">
    <property type="protein sequence ID" value="KTC94743.1"/>
    <property type="molecule type" value="Genomic_DNA"/>
</dbReference>
<dbReference type="InterPro" id="IPR020846">
    <property type="entry name" value="MFS_dom"/>
</dbReference>
<gene>
    <name evidence="7" type="ORF">Lgee_2271</name>
</gene>
<evidence type="ECO:0000256" key="5">
    <source>
        <dbReference type="ARBA" id="ARBA00022989"/>
    </source>
</evidence>
<dbReference type="PANTHER" id="PTHR43414">
    <property type="entry name" value="MULTIDRUG RESISTANCE PROTEIN MDTG"/>
    <property type="match status" value="1"/>
</dbReference>
<dbReference type="InterPro" id="IPR036259">
    <property type="entry name" value="MFS_trans_sf"/>
</dbReference>
<comment type="subcellular location">
    <subcellularLocation>
        <location evidence="1">Cell membrane</location>
        <topology evidence="1">Multi-pass membrane protein</topology>
    </subcellularLocation>
</comment>
<proteinExistence type="predicted"/>
<keyword evidence="3" id="KW-1003">Cell membrane</keyword>
<evidence type="ECO:0000256" key="1">
    <source>
        <dbReference type="ARBA" id="ARBA00004651"/>
    </source>
</evidence>
<keyword evidence="6" id="KW-0472">Membrane</keyword>
<name>A0A0W0TGN9_9GAMM</name>
<reference evidence="7 8" key="1">
    <citation type="submission" date="2015-11" db="EMBL/GenBank/DDBJ databases">
        <title>Genomic analysis of 38 Legionella species identifies large and diverse effector repertoires.</title>
        <authorList>
            <person name="Burstein D."/>
            <person name="Amaro F."/>
            <person name="Zusman T."/>
            <person name="Lifshitz Z."/>
            <person name="Cohen O."/>
            <person name="Gilbert J.A."/>
            <person name="Pupko T."/>
            <person name="Shuman H.A."/>
            <person name="Segal G."/>
        </authorList>
    </citation>
    <scope>NUCLEOTIDE SEQUENCE [LARGE SCALE GENOMIC DNA]</scope>
    <source>
        <strain evidence="7 8">ATCC 49504</strain>
    </source>
</reference>
<keyword evidence="4" id="KW-0812">Transmembrane</keyword>
<evidence type="ECO:0000256" key="2">
    <source>
        <dbReference type="ARBA" id="ARBA00022448"/>
    </source>
</evidence>
<dbReference type="RefSeq" id="WP_028387437.1">
    <property type="nucleotide sequence ID" value="NZ_CAAAHN010000017.1"/>
</dbReference>
<dbReference type="Proteomes" id="UP000054785">
    <property type="component" value="Unassembled WGS sequence"/>
</dbReference>
<comment type="caution">
    <text evidence="7">The sequence shown here is derived from an EMBL/GenBank/DDBJ whole genome shotgun (WGS) entry which is preliminary data.</text>
</comment>
<dbReference type="InterPro" id="IPR011701">
    <property type="entry name" value="MFS"/>
</dbReference>
<dbReference type="OrthoDB" id="65739at2"/>
<dbReference type="PROSITE" id="PS50850">
    <property type="entry name" value="MFS"/>
    <property type="match status" value="1"/>
</dbReference>
<dbReference type="GO" id="GO:0005886">
    <property type="term" value="C:plasma membrane"/>
    <property type="evidence" value="ECO:0007669"/>
    <property type="project" value="UniProtKB-SubCell"/>
</dbReference>
<dbReference type="AlphaFoldDB" id="A0A0W0TGN9"/>
<dbReference type="Pfam" id="PF07690">
    <property type="entry name" value="MFS_1"/>
    <property type="match status" value="1"/>
</dbReference>
<keyword evidence="8" id="KW-1185">Reference proteome</keyword>
<organism evidence="7 8">
    <name type="scientific">Legionella geestiana</name>
    <dbReference type="NCBI Taxonomy" id="45065"/>
    <lineage>
        <taxon>Bacteria</taxon>
        <taxon>Pseudomonadati</taxon>
        <taxon>Pseudomonadota</taxon>
        <taxon>Gammaproteobacteria</taxon>
        <taxon>Legionellales</taxon>
        <taxon>Legionellaceae</taxon>
        <taxon>Legionella</taxon>
    </lineage>
</organism>
<dbReference type="SUPFAM" id="SSF103473">
    <property type="entry name" value="MFS general substrate transporter"/>
    <property type="match status" value="1"/>
</dbReference>
<evidence type="ECO:0000256" key="6">
    <source>
        <dbReference type="ARBA" id="ARBA00023136"/>
    </source>
</evidence>
<sequence>MKASVMRCMLGGQFLMMLALEMGNTWMGLMIAGLEDVPASQVVFWNMLALLLPMVASMVMAPLWGYLSDRHGYRPMLMRAAMALCLSQIMMLFASSTRVILLIRLLQGLFAGFLAAMQAYALAFDNREQRGRILVRLQSARALGTGFAGVTGGALLGAGGFTLLYAAAALLCFFALGWMYMALPRVEVTRTETVERTDARGMSRMLLVSGTLIILAQLIRFFPEAVFTLAMNNRMPGQYLATGLLCSLPAIGLLASTSWTGRRIDAARACPRLRRRFLLGCALLGGFSMLLQALDAGYVVSALARFSWGITLGALLPALFCEINDRAHAPGAAVGMANAFAKAGNILGVGLGGFAAGLMPLSSLFLLLALLYGLFMVIVRVGFREGKISEFSGGKEILSQ</sequence>
<dbReference type="Gene3D" id="1.20.1250.20">
    <property type="entry name" value="MFS general substrate transporter like domains"/>
    <property type="match status" value="1"/>
</dbReference>
<evidence type="ECO:0000256" key="3">
    <source>
        <dbReference type="ARBA" id="ARBA00022475"/>
    </source>
</evidence>
<dbReference type="GO" id="GO:0022857">
    <property type="term" value="F:transmembrane transporter activity"/>
    <property type="evidence" value="ECO:0007669"/>
    <property type="project" value="InterPro"/>
</dbReference>
<evidence type="ECO:0000313" key="8">
    <source>
        <dbReference type="Proteomes" id="UP000054785"/>
    </source>
</evidence>
<dbReference type="STRING" id="45065.Lgee_2271"/>
<accession>A0A0W0TGN9</accession>
<evidence type="ECO:0000256" key="4">
    <source>
        <dbReference type="ARBA" id="ARBA00022692"/>
    </source>
</evidence>
<evidence type="ECO:0000313" key="7">
    <source>
        <dbReference type="EMBL" id="KTC94743.1"/>
    </source>
</evidence>